<proteinExistence type="predicted"/>
<keyword evidence="1" id="KW-0812">Transmembrane</keyword>
<dbReference type="EMBL" id="UOFL01000024">
    <property type="protein sequence ID" value="VAW71620.1"/>
    <property type="molecule type" value="Genomic_DNA"/>
</dbReference>
<keyword evidence="1" id="KW-0472">Membrane</keyword>
<evidence type="ECO:0000256" key="1">
    <source>
        <dbReference type="SAM" id="Phobius"/>
    </source>
</evidence>
<organism evidence="2">
    <name type="scientific">hydrothermal vent metagenome</name>
    <dbReference type="NCBI Taxonomy" id="652676"/>
    <lineage>
        <taxon>unclassified sequences</taxon>
        <taxon>metagenomes</taxon>
        <taxon>ecological metagenomes</taxon>
    </lineage>
</organism>
<dbReference type="AlphaFoldDB" id="A0A3B0Y460"/>
<name>A0A3B0Y460_9ZZZZ</name>
<gene>
    <name evidence="2" type="ORF">MNBD_GAMMA12-87</name>
</gene>
<feature type="transmembrane region" description="Helical" evidence="1">
    <location>
        <begin position="289"/>
        <end position="304"/>
    </location>
</feature>
<accession>A0A3B0Y460</accession>
<sequence>MDELQQELGKLKKLYDSQLISEQIYLEQQRELLSNTSEKISSNISDNLPLEKPIKKSTGLKSIHDILNKPNLTNNTFFGFTENELAELVLSYSMGHPKTFKLLNRINQAIAKRANKSKFSISHTVTCDYENTVIALALALHESSTNFLALNDTELGCTFNTTLPPMGIMGLQILNGQESRLNFTVEPIDSNHSKITAESSIVSYRFMKSDFGLGREILDSLFEKISTRINTAAQNTTDSLDEKNYFNFEYIVSPHKALKVYSKLYYCFVCFAITISFLVFSIIEENPDVLLISILSAVAGWYLLSDIKKIKAEIEGNNKPSKQ</sequence>
<reference evidence="2" key="1">
    <citation type="submission" date="2018-06" db="EMBL/GenBank/DDBJ databases">
        <authorList>
            <person name="Zhirakovskaya E."/>
        </authorList>
    </citation>
    <scope>NUCLEOTIDE SEQUENCE</scope>
</reference>
<keyword evidence="1" id="KW-1133">Transmembrane helix</keyword>
<protein>
    <submittedName>
        <fullName evidence="2">Uncharacterized protein</fullName>
    </submittedName>
</protein>
<evidence type="ECO:0000313" key="2">
    <source>
        <dbReference type="EMBL" id="VAW71620.1"/>
    </source>
</evidence>
<feature type="transmembrane region" description="Helical" evidence="1">
    <location>
        <begin position="264"/>
        <end position="283"/>
    </location>
</feature>